<keyword evidence="1" id="KW-0812">Transmembrane</keyword>
<keyword evidence="3" id="KW-1185">Reference proteome</keyword>
<comment type="caution">
    <text evidence="2">The sequence shown here is derived from an EMBL/GenBank/DDBJ whole genome shotgun (WGS) entry which is preliminary data.</text>
</comment>
<keyword evidence="1" id="KW-0472">Membrane</keyword>
<sequence>MINYERLAILLVRVIATFWLVLITFSWSAYGIELAVGVSVQHYPMHTIIGNVGYIVICLLVLIFSRPLGRLLASGLGEQA</sequence>
<proteinExistence type="predicted"/>
<keyword evidence="1" id="KW-1133">Transmembrane helix</keyword>
<name>A0A3S0RCH8_9GAMM</name>
<gene>
    <name evidence="2" type="ORF">EKH79_14025</name>
</gene>
<feature type="transmembrane region" description="Helical" evidence="1">
    <location>
        <begin position="7"/>
        <end position="30"/>
    </location>
</feature>
<protein>
    <submittedName>
        <fullName evidence="2">Uncharacterized protein</fullName>
    </submittedName>
</protein>
<dbReference type="AlphaFoldDB" id="A0A3S0RCH8"/>
<evidence type="ECO:0000313" key="2">
    <source>
        <dbReference type="EMBL" id="RUL62028.1"/>
    </source>
</evidence>
<reference evidence="2 3" key="1">
    <citation type="submission" date="2018-12" db="EMBL/GenBank/DDBJ databases">
        <title>Dyella dinghuensis sp. nov. DHOA06 and Dyella choica sp. nov. 4M-K27, isolated from forest soil.</title>
        <authorList>
            <person name="Qiu L.-H."/>
            <person name="Gao Z.-H."/>
        </authorList>
    </citation>
    <scope>NUCLEOTIDE SEQUENCE [LARGE SCALE GENOMIC DNA]</scope>
    <source>
        <strain evidence="2 3">DHOA06</strain>
    </source>
</reference>
<organism evidence="2 3">
    <name type="scientific">Dyella dinghuensis</name>
    <dbReference type="NCBI Taxonomy" id="1920169"/>
    <lineage>
        <taxon>Bacteria</taxon>
        <taxon>Pseudomonadati</taxon>
        <taxon>Pseudomonadota</taxon>
        <taxon>Gammaproteobacteria</taxon>
        <taxon>Lysobacterales</taxon>
        <taxon>Rhodanobacteraceae</taxon>
        <taxon>Dyella</taxon>
    </lineage>
</organism>
<feature type="transmembrane region" description="Helical" evidence="1">
    <location>
        <begin position="42"/>
        <end position="64"/>
    </location>
</feature>
<accession>A0A3S0RCH8</accession>
<dbReference type="EMBL" id="RYZR01000007">
    <property type="protein sequence ID" value="RUL62028.1"/>
    <property type="molecule type" value="Genomic_DNA"/>
</dbReference>
<dbReference type="Proteomes" id="UP000267077">
    <property type="component" value="Unassembled WGS sequence"/>
</dbReference>
<evidence type="ECO:0000256" key="1">
    <source>
        <dbReference type="SAM" id="Phobius"/>
    </source>
</evidence>
<dbReference type="RefSeq" id="WP_126674472.1">
    <property type="nucleotide sequence ID" value="NZ_RYZR01000007.1"/>
</dbReference>
<dbReference type="OrthoDB" id="5958621at2"/>
<evidence type="ECO:0000313" key="3">
    <source>
        <dbReference type="Proteomes" id="UP000267077"/>
    </source>
</evidence>